<dbReference type="InterPro" id="IPR003819">
    <property type="entry name" value="TauD/TfdA-like"/>
</dbReference>
<comment type="similarity">
    <text evidence="4">Belongs to the gamma-BBH/TMLD family.</text>
</comment>
<dbReference type="UniPathway" id="UPA00118"/>
<keyword evidence="7 12" id="KW-0223">Dioxygenase</keyword>
<comment type="pathway">
    <text evidence="3">Amine and polyamine biosynthesis; carnitine biosynthesis.</text>
</comment>
<dbReference type="InterPro" id="IPR038492">
    <property type="entry name" value="GBBH-like_N_sf"/>
</dbReference>
<evidence type="ECO:0000256" key="9">
    <source>
        <dbReference type="ARBA" id="ARBA00023004"/>
    </source>
</evidence>
<evidence type="ECO:0000313" key="12">
    <source>
        <dbReference type="EMBL" id="KAF0293560.1"/>
    </source>
</evidence>
<evidence type="ECO:0000256" key="2">
    <source>
        <dbReference type="ARBA" id="ARBA00001961"/>
    </source>
</evidence>
<name>A0A6A4VQ71_AMPAM</name>
<keyword evidence="6" id="KW-0124">Carnitine biosynthesis</keyword>
<organism evidence="12 13">
    <name type="scientific">Amphibalanus amphitrite</name>
    <name type="common">Striped barnacle</name>
    <name type="synonym">Balanus amphitrite</name>
    <dbReference type="NCBI Taxonomy" id="1232801"/>
    <lineage>
        <taxon>Eukaryota</taxon>
        <taxon>Metazoa</taxon>
        <taxon>Ecdysozoa</taxon>
        <taxon>Arthropoda</taxon>
        <taxon>Crustacea</taxon>
        <taxon>Multicrustacea</taxon>
        <taxon>Cirripedia</taxon>
        <taxon>Thoracica</taxon>
        <taxon>Thoracicalcarea</taxon>
        <taxon>Balanomorpha</taxon>
        <taxon>Balanoidea</taxon>
        <taxon>Balanidae</taxon>
        <taxon>Amphibalaninae</taxon>
        <taxon>Amphibalanus</taxon>
    </lineage>
</organism>
<dbReference type="AlphaFoldDB" id="A0A6A4VQ71"/>
<dbReference type="Gene3D" id="3.60.130.10">
    <property type="entry name" value="Clavaminate synthase-like"/>
    <property type="match status" value="1"/>
</dbReference>
<comment type="cofactor">
    <cofactor evidence="1">
        <name>Fe(2+)</name>
        <dbReference type="ChEBI" id="CHEBI:29033"/>
    </cofactor>
</comment>
<evidence type="ECO:0000256" key="7">
    <source>
        <dbReference type="ARBA" id="ARBA00022964"/>
    </source>
</evidence>
<dbReference type="InterPro" id="IPR042098">
    <property type="entry name" value="TauD-like_sf"/>
</dbReference>
<evidence type="ECO:0000256" key="6">
    <source>
        <dbReference type="ARBA" id="ARBA00022873"/>
    </source>
</evidence>
<evidence type="ECO:0000256" key="3">
    <source>
        <dbReference type="ARBA" id="ARBA00005022"/>
    </source>
</evidence>
<dbReference type="FunFam" id="3.30.2020.30:FF:000002">
    <property type="entry name" value="Putative gamma-butyrobetaine dioxygenase"/>
    <property type="match status" value="1"/>
</dbReference>
<dbReference type="EMBL" id="VIIS01001740">
    <property type="protein sequence ID" value="KAF0293560.1"/>
    <property type="molecule type" value="Genomic_DNA"/>
</dbReference>
<dbReference type="PANTHER" id="PTHR10696">
    <property type="entry name" value="GAMMA-BUTYROBETAINE HYDROXYLASE-RELATED"/>
    <property type="match status" value="1"/>
</dbReference>
<dbReference type="CDD" id="cd00250">
    <property type="entry name" value="CAS_like"/>
    <property type="match status" value="1"/>
</dbReference>
<protein>
    <submittedName>
        <fullName evidence="12">Gamma-butyrobetaine dioxygenase</fullName>
    </submittedName>
</protein>
<dbReference type="GO" id="GO:0016706">
    <property type="term" value="F:2-oxoglutarate-dependent dioxygenase activity"/>
    <property type="evidence" value="ECO:0007669"/>
    <property type="project" value="UniProtKB-ARBA"/>
</dbReference>
<keyword evidence="8" id="KW-0560">Oxidoreductase</keyword>
<evidence type="ECO:0000256" key="8">
    <source>
        <dbReference type="ARBA" id="ARBA00023002"/>
    </source>
</evidence>
<accession>A0A6A4VQ71</accession>
<feature type="domain" description="Gamma-butyrobetaine hydroxylase-like N-terminal" evidence="11">
    <location>
        <begin position="7"/>
        <end position="86"/>
    </location>
</feature>
<gene>
    <name evidence="12" type="primary">BODG</name>
    <name evidence="12" type="ORF">FJT64_008682</name>
</gene>
<comment type="cofactor">
    <cofactor evidence="2">
        <name>L-ascorbate</name>
        <dbReference type="ChEBI" id="CHEBI:38290"/>
    </cofactor>
</comment>
<comment type="caution">
    <text evidence="12">The sequence shown here is derived from an EMBL/GenBank/DDBJ whole genome shotgun (WGS) entry which is preliminary data.</text>
</comment>
<sequence>MHSLQAKVIFDDNKTAEFKYIWLRDNCKCPLCVDVDTRQKLLDTPALDPKIKPKALQINDRGDLVITWQSHGGEEHVSTFTNDWLYRYGQCFMHDTFTAPATLEEDGAWPRPPLTLWNRYIIQKRLPEVDYQEFIESDDALFEWLDMFYKFGFAMLRNVPTDPDQLKEVVGRFAYIKETQYGVTWSVRINPTPGVHLFQTGLGLQLHTDMNYRENSPGMQLLHCLKGQQWLAEHPDKLGRDPGGQSFFVDGFRVAKWMEDNEPSAYHILTSTPILFSIKNKGQRYGNMVPIIVTDSEGDVTEIHYNNRTMGPLQAPDHVVVPFYHAYKLFSERMRQESQQLTFHLQPGDVVAFNNRRVMHGRGSYDPNKVERHLRGCYVDIDEAFSKYDQMLSQRPPLL</sequence>
<evidence type="ECO:0000259" key="10">
    <source>
        <dbReference type="Pfam" id="PF02668"/>
    </source>
</evidence>
<feature type="domain" description="TauD/TfdA-like" evidence="10">
    <location>
        <begin position="123"/>
        <end position="378"/>
    </location>
</feature>
<dbReference type="Gene3D" id="3.30.2020.30">
    <property type="match status" value="1"/>
</dbReference>
<evidence type="ECO:0000256" key="4">
    <source>
        <dbReference type="ARBA" id="ARBA00008654"/>
    </source>
</evidence>
<dbReference type="GO" id="GO:0046872">
    <property type="term" value="F:metal ion binding"/>
    <property type="evidence" value="ECO:0007669"/>
    <property type="project" value="UniProtKB-KW"/>
</dbReference>
<keyword evidence="13" id="KW-1185">Reference proteome</keyword>
<evidence type="ECO:0000256" key="1">
    <source>
        <dbReference type="ARBA" id="ARBA00001954"/>
    </source>
</evidence>
<evidence type="ECO:0000259" key="11">
    <source>
        <dbReference type="Pfam" id="PF06155"/>
    </source>
</evidence>
<dbReference type="SUPFAM" id="SSF51197">
    <property type="entry name" value="Clavaminate synthase-like"/>
    <property type="match status" value="1"/>
</dbReference>
<proteinExistence type="inferred from homology"/>
<keyword evidence="9" id="KW-0408">Iron</keyword>
<evidence type="ECO:0000256" key="5">
    <source>
        <dbReference type="ARBA" id="ARBA00022723"/>
    </source>
</evidence>
<dbReference type="GO" id="GO:0005739">
    <property type="term" value="C:mitochondrion"/>
    <property type="evidence" value="ECO:0007669"/>
    <property type="project" value="TreeGrafter"/>
</dbReference>
<reference evidence="12 13" key="1">
    <citation type="submission" date="2019-07" db="EMBL/GenBank/DDBJ databases">
        <title>Draft genome assembly of a fouling barnacle, Amphibalanus amphitrite (Darwin, 1854): The first reference genome for Thecostraca.</title>
        <authorList>
            <person name="Kim W."/>
        </authorList>
    </citation>
    <scope>NUCLEOTIDE SEQUENCE [LARGE SCALE GENOMIC DNA]</scope>
    <source>
        <strain evidence="12">SNU_AA5</strain>
        <tissue evidence="12">Soma without cirri and trophi</tissue>
    </source>
</reference>
<dbReference type="OrthoDB" id="406634at2759"/>
<dbReference type="InterPro" id="IPR010376">
    <property type="entry name" value="GBBH-like_N"/>
</dbReference>
<dbReference type="PANTHER" id="PTHR10696:SF55">
    <property type="entry name" value="DIOXYGENASE, PUTATIVE-RELATED"/>
    <property type="match status" value="1"/>
</dbReference>
<dbReference type="Pfam" id="PF02668">
    <property type="entry name" value="TauD"/>
    <property type="match status" value="1"/>
</dbReference>
<dbReference type="Pfam" id="PF06155">
    <property type="entry name" value="GBBH-like_N"/>
    <property type="match status" value="1"/>
</dbReference>
<dbReference type="GO" id="GO:0045329">
    <property type="term" value="P:carnitine biosynthetic process"/>
    <property type="evidence" value="ECO:0007669"/>
    <property type="project" value="UniProtKB-UniPathway"/>
</dbReference>
<keyword evidence="5" id="KW-0479">Metal-binding</keyword>
<dbReference type="FunFam" id="3.60.130.10:FF:000001">
    <property type="entry name" value="Trimethyllysine dioxygenase, mitochondrial"/>
    <property type="match status" value="1"/>
</dbReference>
<dbReference type="InterPro" id="IPR050411">
    <property type="entry name" value="AlphaKG_dependent_hydroxylases"/>
</dbReference>
<evidence type="ECO:0000313" key="13">
    <source>
        <dbReference type="Proteomes" id="UP000440578"/>
    </source>
</evidence>
<dbReference type="Proteomes" id="UP000440578">
    <property type="component" value="Unassembled WGS sequence"/>
</dbReference>